<organism evidence="2 3">
    <name type="scientific">Microlunatus spumicola</name>
    <dbReference type="NCBI Taxonomy" id="81499"/>
    <lineage>
        <taxon>Bacteria</taxon>
        <taxon>Bacillati</taxon>
        <taxon>Actinomycetota</taxon>
        <taxon>Actinomycetes</taxon>
        <taxon>Propionibacteriales</taxon>
        <taxon>Propionibacteriaceae</taxon>
        <taxon>Microlunatus</taxon>
    </lineage>
</organism>
<dbReference type="Pfam" id="PF20128">
    <property type="entry name" value="DUF6518"/>
    <property type="match status" value="1"/>
</dbReference>
<comment type="caution">
    <text evidence="2">The sequence shown here is derived from an EMBL/GenBank/DDBJ whole genome shotgun (WGS) entry which is preliminary data.</text>
</comment>
<dbReference type="EMBL" id="BAAAYR010000001">
    <property type="protein sequence ID" value="GAA3556390.1"/>
    <property type="molecule type" value="Genomic_DNA"/>
</dbReference>
<feature type="transmembrane region" description="Helical" evidence="1">
    <location>
        <begin position="180"/>
        <end position="202"/>
    </location>
</feature>
<sequence>MLVPVVVGLALGPLDLLLQHVLPYPFANLANSPSVWALVAFAVGWSDRIRGRWWPAVAGTLTLLLAVEGYYATAVLALGDDVSTMTNRAALVWLGLAVLAGVGFGTAGAWARSSHRWRGPLGTAAPVAVLLAEAWLGLTRLSGAGDDAAYRHDLAQTAVVLLVLAAVVAVLAGRSARQRVLGAVAALALALVGALAISTLVVQGLL</sequence>
<evidence type="ECO:0000256" key="1">
    <source>
        <dbReference type="SAM" id="Phobius"/>
    </source>
</evidence>
<dbReference type="InterPro" id="IPR045393">
    <property type="entry name" value="DUF6518"/>
</dbReference>
<feature type="transmembrane region" description="Helical" evidence="1">
    <location>
        <begin position="90"/>
        <end position="111"/>
    </location>
</feature>
<feature type="transmembrane region" description="Helical" evidence="1">
    <location>
        <begin position="29"/>
        <end position="46"/>
    </location>
</feature>
<accession>A0ABP6WVR4</accession>
<keyword evidence="1" id="KW-0812">Transmembrane</keyword>
<evidence type="ECO:0000313" key="3">
    <source>
        <dbReference type="Proteomes" id="UP001500767"/>
    </source>
</evidence>
<name>A0ABP6WVR4_9ACTN</name>
<proteinExistence type="predicted"/>
<dbReference type="Proteomes" id="UP001500767">
    <property type="component" value="Unassembled WGS sequence"/>
</dbReference>
<protein>
    <submittedName>
        <fullName evidence="2">Uncharacterized protein</fullName>
    </submittedName>
</protein>
<feature type="transmembrane region" description="Helical" evidence="1">
    <location>
        <begin position="123"/>
        <end position="142"/>
    </location>
</feature>
<feature type="transmembrane region" description="Helical" evidence="1">
    <location>
        <begin position="154"/>
        <end position="173"/>
    </location>
</feature>
<reference evidence="3" key="1">
    <citation type="journal article" date="2019" name="Int. J. Syst. Evol. Microbiol.">
        <title>The Global Catalogue of Microorganisms (GCM) 10K type strain sequencing project: providing services to taxonomists for standard genome sequencing and annotation.</title>
        <authorList>
            <consortium name="The Broad Institute Genomics Platform"/>
            <consortium name="The Broad Institute Genome Sequencing Center for Infectious Disease"/>
            <person name="Wu L."/>
            <person name="Ma J."/>
        </authorList>
    </citation>
    <scope>NUCLEOTIDE SEQUENCE [LARGE SCALE GENOMIC DNA]</scope>
    <source>
        <strain evidence="3">JCM 16540</strain>
    </source>
</reference>
<feature type="transmembrane region" description="Helical" evidence="1">
    <location>
        <begin position="53"/>
        <end position="78"/>
    </location>
</feature>
<keyword evidence="1" id="KW-0472">Membrane</keyword>
<gene>
    <name evidence="2" type="ORF">GCM10022197_09440</name>
</gene>
<evidence type="ECO:0000313" key="2">
    <source>
        <dbReference type="EMBL" id="GAA3556390.1"/>
    </source>
</evidence>
<keyword evidence="3" id="KW-1185">Reference proteome</keyword>
<keyword evidence="1" id="KW-1133">Transmembrane helix</keyword>